<organism evidence="5 6">
    <name type="scientific">Sphingomonas naphthae</name>
    <dbReference type="NCBI Taxonomy" id="1813468"/>
    <lineage>
        <taxon>Bacteria</taxon>
        <taxon>Pseudomonadati</taxon>
        <taxon>Pseudomonadota</taxon>
        <taxon>Alphaproteobacteria</taxon>
        <taxon>Sphingomonadales</taxon>
        <taxon>Sphingomonadaceae</taxon>
        <taxon>Sphingomonas</taxon>
    </lineage>
</organism>
<evidence type="ECO:0000256" key="1">
    <source>
        <dbReference type="ARBA" id="ARBA00022630"/>
    </source>
</evidence>
<dbReference type="EMBL" id="CP117411">
    <property type="protein sequence ID" value="WCT73470.1"/>
    <property type="molecule type" value="Genomic_DNA"/>
</dbReference>
<dbReference type="SUPFAM" id="SSF47203">
    <property type="entry name" value="Acyl-CoA dehydrogenase C-terminal domain-like"/>
    <property type="match status" value="1"/>
</dbReference>
<keyword evidence="3" id="KW-0560">Oxidoreductase</keyword>
<dbReference type="Pfam" id="PF00441">
    <property type="entry name" value="Acyl-CoA_dh_1"/>
    <property type="match status" value="1"/>
</dbReference>
<sequence>MDFELSDDQASILDGLDKLLDSFGKEPPKHPIFSAYAADVDAALAENGYLDIAREEGFGPLDGALIVEQIARYPRAIEAAATILIAPALGINPGIRPIALSARIDAPARYLPMAGLLLVLDGDAVRMIEVTPDRVEEVETLFAYPYGRLRDPAAAAGTLLGGDAARTLTRKWRLAIAAESAGLMQSALDVVLEHVKTRVAFGRPLGAFQAIQHRLAMAAETVQSTKWLALRAAYTDSEQDCAVAACFAQDRIPQFTYDLHQFSGAMGLTLEYPLHYWSYRLRALLGELGGSSAQARAAAQAAWGKAA</sequence>
<protein>
    <submittedName>
        <fullName evidence="5">Acyl-CoA dehydrogenase family protein</fullName>
    </submittedName>
</protein>
<feature type="domain" description="Acyl-CoA dehydrogenase/oxidase C-terminal" evidence="4">
    <location>
        <begin position="170"/>
        <end position="284"/>
    </location>
</feature>
<dbReference type="Gene3D" id="1.20.140.10">
    <property type="entry name" value="Butyryl-CoA Dehydrogenase, subunit A, domain 3"/>
    <property type="match status" value="1"/>
</dbReference>
<reference evidence="5 6" key="1">
    <citation type="submission" date="2023-02" db="EMBL/GenBank/DDBJ databases">
        <title>Genome sequence of Sphingomonas naphthae.</title>
        <authorList>
            <person name="Kim S."/>
            <person name="Heo J."/>
            <person name="Kwon S.-W."/>
        </authorList>
    </citation>
    <scope>NUCLEOTIDE SEQUENCE [LARGE SCALE GENOMIC DNA]</scope>
    <source>
        <strain evidence="5 6">KACC 18716</strain>
    </source>
</reference>
<evidence type="ECO:0000256" key="3">
    <source>
        <dbReference type="ARBA" id="ARBA00023002"/>
    </source>
</evidence>
<keyword evidence="1" id="KW-0285">Flavoprotein</keyword>
<accession>A0ABY7TKJ0</accession>
<evidence type="ECO:0000256" key="2">
    <source>
        <dbReference type="ARBA" id="ARBA00022827"/>
    </source>
</evidence>
<name>A0ABY7TKJ0_9SPHN</name>
<keyword evidence="2" id="KW-0274">FAD</keyword>
<dbReference type="InterPro" id="IPR036250">
    <property type="entry name" value="AcylCo_DH-like_C"/>
</dbReference>
<dbReference type="PANTHER" id="PTHR43884">
    <property type="entry name" value="ACYL-COA DEHYDROGENASE"/>
    <property type="match status" value="1"/>
</dbReference>
<proteinExistence type="predicted"/>
<evidence type="ECO:0000259" key="4">
    <source>
        <dbReference type="Pfam" id="PF00441"/>
    </source>
</evidence>
<evidence type="ECO:0000313" key="6">
    <source>
        <dbReference type="Proteomes" id="UP001220395"/>
    </source>
</evidence>
<dbReference type="PANTHER" id="PTHR43884:SF20">
    <property type="entry name" value="ACYL-COA DEHYDROGENASE FADE28"/>
    <property type="match status" value="1"/>
</dbReference>
<dbReference type="InterPro" id="IPR009075">
    <property type="entry name" value="AcylCo_DH/oxidase_C"/>
</dbReference>
<dbReference type="Proteomes" id="UP001220395">
    <property type="component" value="Chromosome"/>
</dbReference>
<gene>
    <name evidence="5" type="ORF">PQ455_17980</name>
</gene>
<keyword evidence="6" id="KW-1185">Reference proteome</keyword>
<dbReference type="RefSeq" id="WP_273687710.1">
    <property type="nucleotide sequence ID" value="NZ_CP117411.1"/>
</dbReference>
<evidence type="ECO:0000313" key="5">
    <source>
        <dbReference type="EMBL" id="WCT73470.1"/>
    </source>
</evidence>